<dbReference type="InterPro" id="IPR013783">
    <property type="entry name" value="Ig-like_fold"/>
</dbReference>
<protein>
    <recommendedName>
        <fullName evidence="7">DUF11 domain-containing protein</fullName>
    </recommendedName>
</protein>
<feature type="domain" description="Sialate O-acetylesterase" evidence="4">
    <location>
        <begin position="91"/>
        <end position="322"/>
    </location>
</feature>
<dbReference type="PANTHER" id="PTHR34819:SF3">
    <property type="entry name" value="CELL SURFACE PROTEIN"/>
    <property type="match status" value="1"/>
</dbReference>
<evidence type="ECO:0000259" key="3">
    <source>
        <dbReference type="Pfam" id="PF01345"/>
    </source>
</evidence>
<keyword evidence="1" id="KW-0378">Hydrolase</keyword>
<comment type="caution">
    <text evidence="5">The sequence shown here is derived from an EMBL/GenBank/DDBJ whole genome shotgun (WGS) entry which is preliminary data.</text>
</comment>
<dbReference type="EMBL" id="SBLB01000004">
    <property type="protein sequence ID" value="RYC69276.1"/>
    <property type="molecule type" value="Genomic_DNA"/>
</dbReference>
<evidence type="ECO:0008006" key="7">
    <source>
        <dbReference type="Google" id="ProtNLM"/>
    </source>
</evidence>
<dbReference type="SUPFAM" id="SSF52266">
    <property type="entry name" value="SGNH hydrolase"/>
    <property type="match status" value="1"/>
</dbReference>
<dbReference type="Pfam" id="PF03629">
    <property type="entry name" value="SASA"/>
    <property type="match status" value="1"/>
</dbReference>
<evidence type="ECO:0000259" key="4">
    <source>
        <dbReference type="Pfam" id="PF03629"/>
    </source>
</evidence>
<feature type="compositionally biased region" description="Polar residues" evidence="2">
    <location>
        <begin position="775"/>
        <end position="789"/>
    </location>
</feature>
<name>A0A4Q2UJF1_9BACT</name>
<dbReference type="Gene3D" id="3.40.50.1110">
    <property type="entry name" value="SGNH hydrolase"/>
    <property type="match status" value="1"/>
</dbReference>
<feature type="region of interest" description="Disordered" evidence="2">
    <location>
        <begin position="814"/>
        <end position="834"/>
    </location>
</feature>
<dbReference type="GO" id="GO:0016788">
    <property type="term" value="F:hydrolase activity, acting on ester bonds"/>
    <property type="evidence" value="ECO:0007669"/>
    <property type="project" value="UniProtKB-ARBA"/>
</dbReference>
<reference evidence="5 6" key="1">
    <citation type="submission" date="2019-01" db="EMBL/GenBank/DDBJ databases">
        <title>Spirosoma flava sp. nov., a propanil-degrading bacterium isolated from herbicide-contaminated soil.</title>
        <authorList>
            <person name="Zhang L."/>
            <person name="Jiang J.-D."/>
        </authorList>
    </citation>
    <scope>NUCLEOTIDE SEQUENCE [LARGE SCALE GENOMIC DNA]</scope>
    <source>
        <strain evidence="5 6">TY50</strain>
    </source>
</reference>
<dbReference type="InterPro" id="IPR005181">
    <property type="entry name" value="SASA"/>
</dbReference>
<evidence type="ECO:0000256" key="1">
    <source>
        <dbReference type="ARBA" id="ARBA00022801"/>
    </source>
</evidence>
<dbReference type="InterPro" id="IPR036514">
    <property type="entry name" value="SGNH_hydro_sf"/>
</dbReference>
<feature type="region of interest" description="Disordered" evidence="2">
    <location>
        <begin position="926"/>
        <end position="960"/>
    </location>
</feature>
<sequence>MVVQRNLYNEANILVAGLAPANATAVEARLVPLALGQGQLTAWTSLPFLATTKAFRGPLLATGGWYRLEVRARNGGTLLTQTSVDRVGVGEVFVIAGQSNAVGGFEREPGADEDRVSCVDFRQDALDEQLLPLRFSHVSYGSSIGPSHPPHIWGMLGDMLVRRLNVPVLFLGGGQPGTSSDQWRQSAAGSTDAQGRPYPYRRLGVALQHYALRTGVRAILWHQGEGDIGSSNNTYFSNLQYVIQKTRQQVGFNQLPWLMSRVSYTQGQTNPNVIAAQNRLIAEVNNVYPGPSTDDMIGPDNRLGDDVHIGGNGLRRFADRWNQALTDDFFYQTAPFTPTDESALLTSSYTLPLTRRPGETVLAPSLRADPNDASSQYFAQLLRASDNSLVTESARTTANPIPLTLPGNLPDGQYRLRTLSTLPGAAGTLSEPFTVNFFAPSFSPPTPTAPNVRGGTPDPAIRRMGYRYEAVVPAFWFMAEATTAVQCRIERIDGGSFSDTGWYTVPPSSQGPDYTDFADYNYLRNYPPITFGVGGVPPGRYRISVRKQGDSGAGMWIETTLQEGRNTLFIGNEPVSNIPTVITPTVLSPAVPCRGNAFTVAFDLTESPVNSGNVFLVKLSDADGSFADETTIGTGTSSPLTATLPASLPGSNYRIRIVASNPAVASAPLPIDLCTPLADLSLALSVSTRTPRVEQPVTVTAAVTNTGPFAGAGIIVASMLPTGLSFVDAGSAEVSVANNTVTINTGSLNSGSTRRYTFRLKPTQPGRFITTAQLTASTITDPDSQPNSGTGDGQDDTAQLDLRTPDSSTAVYVSPNPNQTPLPAVQSNQPPTDPAKADLSLLMASSTLTPKSGQAFSLSITVGNRGGTIASVATVQIQLPTGWQLTNNAGLVVSGQTVTATLNNILINSANTVVLSVQANTSGTVRSQIQTSTQADPDSVPGNGYQTGEDDEASLNLRTQ</sequence>
<gene>
    <name evidence="5" type="ORF">EQG79_15415</name>
</gene>
<feature type="compositionally biased region" description="Polar residues" evidence="2">
    <location>
        <begin position="926"/>
        <end position="936"/>
    </location>
</feature>
<dbReference type="InterPro" id="IPR051172">
    <property type="entry name" value="Chlamydia_OmcB"/>
</dbReference>
<keyword evidence="6" id="KW-1185">Reference proteome</keyword>
<dbReference type="InterPro" id="IPR001434">
    <property type="entry name" value="OmcB-like_DUF11"/>
</dbReference>
<proteinExistence type="predicted"/>
<organism evidence="5 6">
    <name type="scientific">Spirosoma sordidisoli</name>
    <dbReference type="NCBI Taxonomy" id="2502893"/>
    <lineage>
        <taxon>Bacteria</taxon>
        <taxon>Pseudomonadati</taxon>
        <taxon>Bacteroidota</taxon>
        <taxon>Cytophagia</taxon>
        <taxon>Cytophagales</taxon>
        <taxon>Cytophagaceae</taxon>
        <taxon>Spirosoma</taxon>
    </lineage>
</organism>
<dbReference type="Gene3D" id="2.60.40.10">
    <property type="entry name" value="Immunoglobulins"/>
    <property type="match status" value="1"/>
</dbReference>
<accession>A0A4Q2UJF1</accession>
<dbReference type="Proteomes" id="UP000290407">
    <property type="component" value="Unassembled WGS sequence"/>
</dbReference>
<feature type="region of interest" description="Disordered" evidence="2">
    <location>
        <begin position="775"/>
        <end position="801"/>
    </location>
</feature>
<dbReference type="InterPro" id="IPR047589">
    <property type="entry name" value="DUF11_rpt"/>
</dbReference>
<feature type="compositionally biased region" description="Polar residues" evidence="2">
    <location>
        <begin position="814"/>
        <end position="830"/>
    </location>
</feature>
<feature type="domain" description="DUF11" evidence="3">
    <location>
        <begin position="679"/>
        <end position="790"/>
    </location>
</feature>
<evidence type="ECO:0000313" key="6">
    <source>
        <dbReference type="Proteomes" id="UP000290407"/>
    </source>
</evidence>
<dbReference type="NCBIfam" id="TIGR01451">
    <property type="entry name" value="B_ant_repeat"/>
    <property type="match status" value="1"/>
</dbReference>
<evidence type="ECO:0000256" key="2">
    <source>
        <dbReference type="SAM" id="MobiDB-lite"/>
    </source>
</evidence>
<dbReference type="PANTHER" id="PTHR34819">
    <property type="entry name" value="LARGE CYSTEINE-RICH PERIPLASMIC PROTEIN OMCB"/>
    <property type="match status" value="1"/>
</dbReference>
<feature type="domain" description="DUF11" evidence="3">
    <location>
        <begin position="838"/>
        <end position="945"/>
    </location>
</feature>
<dbReference type="Pfam" id="PF01345">
    <property type="entry name" value="DUF11"/>
    <property type="match status" value="2"/>
</dbReference>
<evidence type="ECO:0000313" key="5">
    <source>
        <dbReference type="EMBL" id="RYC69276.1"/>
    </source>
</evidence>
<dbReference type="AlphaFoldDB" id="A0A4Q2UJF1"/>